<feature type="compositionally biased region" description="Basic residues" evidence="8">
    <location>
        <begin position="260"/>
        <end position="274"/>
    </location>
</feature>
<evidence type="ECO:0000256" key="4">
    <source>
        <dbReference type="ARBA" id="ARBA00023125"/>
    </source>
</evidence>
<keyword evidence="5 7" id="KW-0804">Transcription</keyword>
<reference evidence="10" key="1">
    <citation type="thesis" date="2020" institute="ProQuest LLC" country="789 East Eisenhower Parkway, Ann Arbor, MI, USA">
        <title>Comparative Genomics and Chromosome Evolution.</title>
        <authorList>
            <person name="Mudd A.B."/>
        </authorList>
    </citation>
    <scope>NUCLEOTIDE SEQUENCE</scope>
    <source>
        <strain evidence="10">237g6f4</strain>
        <tissue evidence="10">Blood</tissue>
    </source>
</reference>
<dbReference type="GO" id="GO:0016251">
    <property type="term" value="F:RNA polymerase II general transcription initiation factor activity"/>
    <property type="evidence" value="ECO:0007669"/>
    <property type="project" value="TreeGrafter"/>
</dbReference>
<feature type="compositionally biased region" description="Basic and acidic residues" evidence="8">
    <location>
        <begin position="307"/>
        <end position="324"/>
    </location>
</feature>
<keyword evidence="11" id="KW-1185">Reference proteome</keyword>
<dbReference type="Pfam" id="PF05793">
    <property type="entry name" value="TFIIF_alpha"/>
    <property type="match status" value="1"/>
</dbReference>
<dbReference type="GO" id="GO:0003677">
    <property type="term" value="F:DNA binding"/>
    <property type="evidence" value="ECO:0007669"/>
    <property type="project" value="UniProtKB-KW"/>
</dbReference>
<dbReference type="AlphaFoldDB" id="A0AAV6ZR86"/>
<evidence type="ECO:0000313" key="10">
    <source>
        <dbReference type="EMBL" id="KAG8550623.1"/>
    </source>
</evidence>
<feature type="compositionally biased region" description="Acidic residues" evidence="8">
    <location>
        <begin position="362"/>
        <end position="372"/>
    </location>
</feature>
<proteinExistence type="inferred from homology"/>
<name>A0AAV6ZR86_ENGPU</name>
<keyword evidence="9" id="KW-0812">Transmembrane</keyword>
<keyword evidence="9" id="KW-1133">Transmembrane helix</keyword>
<feature type="region of interest" description="Disordered" evidence="8">
    <location>
        <begin position="201"/>
        <end position="372"/>
    </location>
</feature>
<keyword evidence="6 7" id="KW-0539">Nucleus</keyword>
<feature type="compositionally biased region" description="Acidic residues" evidence="8">
    <location>
        <begin position="325"/>
        <end position="344"/>
    </location>
</feature>
<dbReference type="InterPro" id="IPR008851">
    <property type="entry name" value="TFIIF-alpha"/>
</dbReference>
<feature type="region of interest" description="Disordered" evidence="8">
    <location>
        <begin position="77"/>
        <end position="96"/>
    </location>
</feature>
<dbReference type="EMBL" id="WNYA01000036">
    <property type="protein sequence ID" value="KAG8550623.1"/>
    <property type="molecule type" value="Genomic_DNA"/>
</dbReference>
<evidence type="ECO:0000256" key="7">
    <source>
        <dbReference type="RuleBase" id="RU366044"/>
    </source>
</evidence>
<organism evidence="10 11">
    <name type="scientific">Engystomops pustulosus</name>
    <name type="common">Tungara frog</name>
    <name type="synonym">Physalaemus pustulosus</name>
    <dbReference type="NCBI Taxonomy" id="76066"/>
    <lineage>
        <taxon>Eukaryota</taxon>
        <taxon>Metazoa</taxon>
        <taxon>Chordata</taxon>
        <taxon>Craniata</taxon>
        <taxon>Vertebrata</taxon>
        <taxon>Euteleostomi</taxon>
        <taxon>Amphibia</taxon>
        <taxon>Batrachia</taxon>
        <taxon>Anura</taxon>
        <taxon>Neobatrachia</taxon>
        <taxon>Hyloidea</taxon>
        <taxon>Leptodactylidae</taxon>
        <taxon>Leiuperinae</taxon>
        <taxon>Engystomops</taxon>
    </lineage>
</organism>
<evidence type="ECO:0000256" key="9">
    <source>
        <dbReference type="SAM" id="Phobius"/>
    </source>
</evidence>
<feature type="transmembrane region" description="Helical" evidence="9">
    <location>
        <begin position="390"/>
        <end position="410"/>
    </location>
</feature>
<keyword evidence="4 7" id="KW-0238">DNA-binding</keyword>
<evidence type="ECO:0000256" key="3">
    <source>
        <dbReference type="ARBA" id="ARBA00023015"/>
    </source>
</evidence>
<feature type="compositionally biased region" description="Acidic residues" evidence="8">
    <location>
        <begin position="279"/>
        <end position="306"/>
    </location>
</feature>
<comment type="subcellular location">
    <subcellularLocation>
        <location evidence="1 7">Nucleus</location>
    </subcellularLocation>
</comment>
<keyword evidence="3 7" id="KW-0805">Transcription regulation</keyword>
<dbReference type="Proteomes" id="UP000824782">
    <property type="component" value="Unassembled WGS sequence"/>
</dbReference>
<evidence type="ECO:0000313" key="11">
    <source>
        <dbReference type="Proteomes" id="UP000824782"/>
    </source>
</evidence>
<comment type="caution">
    <text evidence="10">The sequence shown here is derived from an EMBL/GenBank/DDBJ whole genome shotgun (WGS) entry which is preliminary data.</text>
</comment>
<evidence type="ECO:0000256" key="8">
    <source>
        <dbReference type="SAM" id="MobiDB-lite"/>
    </source>
</evidence>
<evidence type="ECO:0000256" key="2">
    <source>
        <dbReference type="ARBA" id="ARBA00005249"/>
    </source>
</evidence>
<dbReference type="GO" id="GO:0001096">
    <property type="term" value="F:TFIIF-class transcription factor complex binding"/>
    <property type="evidence" value="ECO:0007669"/>
    <property type="project" value="TreeGrafter"/>
</dbReference>
<evidence type="ECO:0000256" key="5">
    <source>
        <dbReference type="ARBA" id="ARBA00023163"/>
    </source>
</evidence>
<dbReference type="GO" id="GO:0005674">
    <property type="term" value="C:transcription factor TFIIF complex"/>
    <property type="evidence" value="ECO:0007669"/>
    <property type="project" value="TreeGrafter"/>
</dbReference>
<dbReference type="PANTHER" id="PTHR13011">
    <property type="entry name" value="TFIIF-ALPHA"/>
    <property type="match status" value="1"/>
</dbReference>
<dbReference type="CDD" id="cd00240">
    <property type="entry name" value="TFIIFa"/>
    <property type="match status" value="1"/>
</dbReference>
<evidence type="ECO:0000256" key="1">
    <source>
        <dbReference type="ARBA" id="ARBA00004123"/>
    </source>
</evidence>
<comment type="similarity">
    <text evidence="2 7">Belongs to the TFIIF alpha subunit family.</text>
</comment>
<dbReference type="SUPFAM" id="SSF50916">
    <property type="entry name" value="Rap30/74 interaction domains"/>
    <property type="match status" value="1"/>
</dbReference>
<dbReference type="PANTHER" id="PTHR13011:SF0">
    <property type="entry name" value="GENERAL TRANSCRIPTION FACTOR IIF SUBUNIT 1"/>
    <property type="match status" value="1"/>
</dbReference>
<accession>A0AAV6ZR86</accession>
<dbReference type="GO" id="GO:0032968">
    <property type="term" value="P:positive regulation of transcription elongation by RNA polymerase II"/>
    <property type="evidence" value="ECO:0007669"/>
    <property type="project" value="InterPro"/>
</dbReference>
<dbReference type="InterPro" id="IPR011039">
    <property type="entry name" value="TFIIF_interaction"/>
</dbReference>
<protein>
    <recommendedName>
        <fullName evidence="7">Transcription initiation factor IIF subunit alpha</fullName>
    </recommendedName>
</protein>
<sequence length="413" mass="47252">MLCIALLLCGDHIPDIMLQGGSSQSASGSSVTEYVVRVPRNPSKRYNLMAFNAADKVDFSTWNQARMERDLSAKKMYQEEDMPDSGAGSEFNRKQREESRRRKYGIILKEFKIEDQPWVLRVNGKAGRKYKGVKKGGVTENASYFIFTQCPDGAFEAFPVSNWYNFTPLAKHRTLTAEEAEQEWDRRNKILNHFSIMQQRRLKDQGLDEEDEEGGSKQDKGGKSKKKKKNDLKIHDLEDDLEMSTTESEESGEDGERRPKAQKKTQGKKKKKKSRSEDEAFEDSDDGDYEGQEVDYMSDESSSDEELPGKPKVVKEEDVPKGIDEGSESSEESEEEKVEEEEEEEKKTPTPQERKKKRDSSDESETSEDSDIDGEASSALFMQVMRNNGFSRYFMVLFLQLLIIIFGWGAQFN</sequence>
<feature type="compositionally biased region" description="Acidic residues" evidence="8">
    <location>
        <begin position="237"/>
        <end position="253"/>
    </location>
</feature>
<gene>
    <name evidence="10" type="ORF">GDO81_022945</name>
</gene>
<dbReference type="GO" id="GO:0006367">
    <property type="term" value="P:transcription initiation at RNA polymerase II promoter"/>
    <property type="evidence" value="ECO:0007669"/>
    <property type="project" value="InterPro"/>
</dbReference>
<keyword evidence="9" id="KW-0472">Membrane</keyword>
<evidence type="ECO:0000256" key="6">
    <source>
        <dbReference type="ARBA" id="ARBA00023242"/>
    </source>
</evidence>
<comment type="function">
    <text evidence="7">TFIIF is a general transcription initiation factor that binds to RNA polymerase II and helps to recruit it to the initiation complex in collaboration with TFIIB. It promotes transcription elongation.</text>
</comment>